<dbReference type="GO" id="GO:0030510">
    <property type="term" value="P:regulation of BMP signaling pathway"/>
    <property type="evidence" value="ECO:0007669"/>
    <property type="project" value="TreeGrafter"/>
</dbReference>
<evidence type="ECO:0000256" key="5">
    <source>
        <dbReference type="ARBA" id="ARBA00022729"/>
    </source>
</evidence>
<evidence type="ECO:0000313" key="11">
    <source>
        <dbReference type="Proteomes" id="UP001431783"/>
    </source>
</evidence>
<organism evidence="10 11">
    <name type="scientific">Henosepilachna vigintioctopunctata</name>
    <dbReference type="NCBI Taxonomy" id="420089"/>
    <lineage>
        <taxon>Eukaryota</taxon>
        <taxon>Metazoa</taxon>
        <taxon>Ecdysozoa</taxon>
        <taxon>Arthropoda</taxon>
        <taxon>Hexapoda</taxon>
        <taxon>Insecta</taxon>
        <taxon>Pterygota</taxon>
        <taxon>Neoptera</taxon>
        <taxon>Endopterygota</taxon>
        <taxon>Coleoptera</taxon>
        <taxon>Polyphaga</taxon>
        <taxon>Cucujiformia</taxon>
        <taxon>Coccinelloidea</taxon>
        <taxon>Coccinellidae</taxon>
        <taxon>Epilachninae</taxon>
        <taxon>Epilachnini</taxon>
        <taxon>Henosepilachna</taxon>
    </lineage>
</organism>
<dbReference type="Pfam" id="PF04668">
    <property type="entry name" value="Tsg"/>
    <property type="match status" value="1"/>
</dbReference>
<gene>
    <name evidence="10" type="ORF">WA026_020747</name>
</gene>
<keyword evidence="5 7" id="KW-0732">Signal</keyword>
<dbReference type="Proteomes" id="UP001431783">
    <property type="component" value="Unassembled WGS sequence"/>
</dbReference>
<dbReference type="InterPro" id="IPR057635">
    <property type="entry name" value="Tsg_N"/>
</dbReference>
<evidence type="ECO:0000313" key="10">
    <source>
        <dbReference type="EMBL" id="KAK9878105.1"/>
    </source>
</evidence>
<dbReference type="AlphaFoldDB" id="A0AAW1UDG1"/>
<dbReference type="InterPro" id="IPR057726">
    <property type="entry name" value="Tsg_C"/>
</dbReference>
<reference evidence="10 11" key="1">
    <citation type="submission" date="2023-03" db="EMBL/GenBank/DDBJ databases">
        <title>Genome insight into feeding habits of ladybird beetles.</title>
        <authorList>
            <person name="Li H.-S."/>
            <person name="Huang Y.-H."/>
            <person name="Pang H."/>
        </authorList>
    </citation>
    <scope>NUCLEOTIDE SEQUENCE [LARGE SCALE GENOMIC DNA]</scope>
    <source>
        <strain evidence="10">SYSU_2023b</strain>
        <tissue evidence="10">Whole body</tissue>
    </source>
</reference>
<sequence length="236" mass="26840">MDQLRICVIFLIICSLNTLVLNCNESICASIVTKCLLMDLCKCDPNNSTCNMKCFVCLKQYYSDCCSCVDACYLETNELVQKNEVSFIEALDNPIPALFKALAQEPRRDDSWTSETIRLKIDLSRHIAGKTWNFQMISHGTRIEKGGNFFIADCTVIFKNECIGIDRCKNICLTMGSSGYRWFHNGCCQCLGESCYNFGLSEGKCKYCSFNKDNPKSEHEAYFDDDLLNDNYFDGL</sequence>
<dbReference type="PANTHER" id="PTHR12312">
    <property type="entry name" value="TWISTED GASTRULATION PROTEIN HOMOLOG 1-A-RELATED"/>
    <property type="match status" value="1"/>
</dbReference>
<keyword evidence="6" id="KW-0325">Glycoprotein</keyword>
<accession>A0AAW1UDG1</accession>
<feature type="signal peptide" evidence="7">
    <location>
        <begin position="1"/>
        <end position="22"/>
    </location>
</feature>
<evidence type="ECO:0000256" key="4">
    <source>
        <dbReference type="ARBA" id="ARBA00022525"/>
    </source>
</evidence>
<dbReference type="GO" id="GO:0005615">
    <property type="term" value="C:extracellular space"/>
    <property type="evidence" value="ECO:0007669"/>
    <property type="project" value="TreeGrafter"/>
</dbReference>
<proteinExistence type="inferred from homology"/>
<keyword evidence="4" id="KW-0964">Secreted</keyword>
<keyword evidence="3" id="KW-0217">Developmental protein</keyword>
<comment type="similarity">
    <text evidence="2">Belongs to the twisted gastrulation protein family.</text>
</comment>
<evidence type="ECO:0000256" key="1">
    <source>
        <dbReference type="ARBA" id="ARBA00004613"/>
    </source>
</evidence>
<feature type="domain" description="Tsg N-terminal" evidence="9">
    <location>
        <begin position="23"/>
        <end position="73"/>
    </location>
</feature>
<dbReference type="EMBL" id="JARQZJ010000045">
    <property type="protein sequence ID" value="KAK9878105.1"/>
    <property type="molecule type" value="Genomic_DNA"/>
</dbReference>
<evidence type="ECO:0000256" key="2">
    <source>
        <dbReference type="ARBA" id="ARBA00010047"/>
    </source>
</evidence>
<dbReference type="InterPro" id="IPR006761">
    <property type="entry name" value="Tsg"/>
</dbReference>
<dbReference type="Pfam" id="PF23782">
    <property type="entry name" value="Tsg_N"/>
    <property type="match status" value="1"/>
</dbReference>
<evidence type="ECO:0000259" key="9">
    <source>
        <dbReference type="Pfam" id="PF23782"/>
    </source>
</evidence>
<name>A0AAW1UDG1_9CUCU</name>
<evidence type="ECO:0000256" key="7">
    <source>
        <dbReference type="SAM" id="SignalP"/>
    </source>
</evidence>
<dbReference type="PANTHER" id="PTHR12312:SF16">
    <property type="entry name" value="TWISTED GASTRULATION PROTEIN HOMOLOG 1-A-RELATED"/>
    <property type="match status" value="1"/>
</dbReference>
<evidence type="ECO:0000256" key="6">
    <source>
        <dbReference type="ARBA" id="ARBA00023180"/>
    </source>
</evidence>
<feature type="chain" id="PRO_5043340456" evidence="7">
    <location>
        <begin position="23"/>
        <end position="236"/>
    </location>
</feature>
<evidence type="ECO:0000256" key="3">
    <source>
        <dbReference type="ARBA" id="ARBA00022473"/>
    </source>
</evidence>
<protein>
    <submittedName>
        <fullName evidence="10">Uncharacterized protein</fullName>
    </submittedName>
</protein>
<comment type="subcellular location">
    <subcellularLocation>
        <location evidence="1">Secreted</location>
    </subcellularLocation>
</comment>
<comment type="caution">
    <text evidence="10">The sequence shown here is derived from an EMBL/GenBank/DDBJ whole genome shotgun (WGS) entry which is preliminary data.</text>
</comment>
<feature type="domain" description="Tsg C-terminal" evidence="8">
    <location>
        <begin position="84"/>
        <end position="208"/>
    </location>
</feature>
<keyword evidence="11" id="KW-1185">Reference proteome</keyword>
<evidence type="ECO:0000259" key="8">
    <source>
        <dbReference type="Pfam" id="PF04668"/>
    </source>
</evidence>